<organism evidence="1 2">
    <name type="scientific">Elasticomyces elasticus</name>
    <dbReference type="NCBI Taxonomy" id="574655"/>
    <lineage>
        <taxon>Eukaryota</taxon>
        <taxon>Fungi</taxon>
        <taxon>Dikarya</taxon>
        <taxon>Ascomycota</taxon>
        <taxon>Pezizomycotina</taxon>
        <taxon>Dothideomycetes</taxon>
        <taxon>Dothideomycetidae</taxon>
        <taxon>Mycosphaerellales</taxon>
        <taxon>Teratosphaeriaceae</taxon>
        <taxon>Elasticomyces</taxon>
    </lineage>
</organism>
<proteinExistence type="predicted"/>
<gene>
    <name evidence="1" type="ORF">LTR97_002995</name>
</gene>
<sequence>MRPTDHKDPQAQKQALIVALNEHRINTIGELRRVERIFATLGSPDLTQPMTAAWVYFVNSNSLLTELRGLTRNYPFSSECLDEAKRRVHADPASNRSWNYCWLVLAKAHTDRLIPAYARAQAARPEMWGGRIPPDASVTQLTEAFVKEWNAALAQMLRYWEEPPIR</sequence>
<comment type="caution">
    <text evidence="1">The sequence shown here is derived from an EMBL/GenBank/DDBJ whole genome shotgun (WGS) entry which is preliminary data.</text>
</comment>
<reference evidence="1" key="1">
    <citation type="submission" date="2023-08" db="EMBL/GenBank/DDBJ databases">
        <title>Black Yeasts Isolated from many extreme environments.</title>
        <authorList>
            <person name="Coleine C."/>
            <person name="Stajich J.E."/>
            <person name="Selbmann L."/>
        </authorList>
    </citation>
    <scope>NUCLEOTIDE SEQUENCE</scope>
    <source>
        <strain evidence="1">CCFEE 5810</strain>
    </source>
</reference>
<evidence type="ECO:0000313" key="1">
    <source>
        <dbReference type="EMBL" id="KAK5703982.1"/>
    </source>
</evidence>
<name>A0AAN7W9F3_9PEZI</name>
<dbReference type="AlphaFoldDB" id="A0AAN7W9F3"/>
<dbReference type="EMBL" id="JAVRQU010000004">
    <property type="protein sequence ID" value="KAK5703982.1"/>
    <property type="molecule type" value="Genomic_DNA"/>
</dbReference>
<accession>A0AAN7W9F3</accession>
<evidence type="ECO:0000313" key="2">
    <source>
        <dbReference type="Proteomes" id="UP001310594"/>
    </source>
</evidence>
<dbReference type="Proteomes" id="UP001310594">
    <property type="component" value="Unassembled WGS sequence"/>
</dbReference>
<protein>
    <submittedName>
        <fullName evidence="1">Uncharacterized protein</fullName>
    </submittedName>
</protein>